<keyword evidence="3" id="KW-1133">Transmembrane helix</keyword>
<evidence type="ECO:0000256" key="3">
    <source>
        <dbReference type="SAM" id="Phobius"/>
    </source>
</evidence>
<dbReference type="Pfam" id="PF01547">
    <property type="entry name" value="SBP_bac_1"/>
    <property type="match status" value="1"/>
</dbReference>
<dbReference type="Gene3D" id="3.40.190.10">
    <property type="entry name" value="Periplasmic binding protein-like II"/>
    <property type="match status" value="4"/>
</dbReference>
<proteinExistence type="inferred from homology"/>
<dbReference type="Proteomes" id="UP001170717">
    <property type="component" value="Unassembled WGS sequence"/>
</dbReference>
<evidence type="ECO:0000256" key="2">
    <source>
        <dbReference type="ARBA" id="ARBA00008520"/>
    </source>
</evidence>
<accession>A0AAW7Z7U5</accession>
<keyword evidence="3" id="KW-0812">Transmembrane</keyword>
<organism evidence="5 7">
    <name type="scientific">Alteromonas stellipolaris</name>
    <dbReference type="NCBI Taxonomy" id="233316"/>
    <lineage>
        <taxon>Bacteria</taxon>
        <taxon>Pseudomonadati</taxon>
        <taxon>Pseudomonadota</taxon>
        <taxon>Gammaproteobacteria</taxon>
        <taxon>Alteromonadales</taxon>
        <taxon>Alteromonadaceae</taxon>
        <taxon>Alteromonas/Salinimonas group</taxon>
        <taxon>Alteromonas</taxon>
    </lineage>
</organism>
<comment type="subcellular location">
    <subcellularLocation>
        <location evidence="1">Periplasm</location>
    </subcellularLocation>
</comment>
<evidence type="ECO:0000313" key="4">
    <source>
        <dbReference type="EMBL" id="AMJ75505.1"/>
    </source>
</evidence>
<name>A0AAW7Z7U5_9ALTE</name>
<dbReference type="InterPro" id="IPR006059">
    <property type="entry name" value="SBP"/>
</dbReference>
<reference evidence="4 6" key="1">
    <citation type="submission" date="2015-12" db="EMBL/GenBank/DDBJ databases">
        <title>Intraspecies pangenome expansion in the marine bacterium Alteromonas.</title>
        <authorList>
            <person name="Lopez-Perez M."/>
            <person name="Rodriguez-Valera F."/>
        </authorList>
    </citation>
    <scope>NUCLEOTIDE SEQUENCE [LARGE SCALE GENOMIC DNA]</scope>
    <source>
        <strain evidence="4 6">LMG 21861</strain>
    </source>
</reference>
<reference evidence="5" key="2">
    <citation type="submission" date="2023-07" db="EMBL/GenBank/DDBJ databases">
        <title>Genome content predicts the carbon catabolic preferences of heterotrophic bacteria.</title>
        <authorList>
            <person name="Gralka M."/>
        </authorList>
    </citation>
    <scope>NUCLEOTIDE SEQUENCE</scope>
    <source>
        <strain evidence="5">F2M12</strain>
    </source>
</reference>
<dbReference type="SUPFAM" id="SSF53850">
    <property type="entry name" value="Periplasmic binding protein-like II"/>
    <property type="match status" value="2"/>
</dbReference>
<dbReference type="InterPro" id="IPR050490">
    <property type="entry name" value="Bact_solute-bd_prot1"/>
</dbReference>
<dbReference type="PANTHER" id="PTHR43649">
    <property type="entry name" value="ARABINOSE-BINDING PROTEIN-RELATED"/>
    <property type="match status" value="1"/>
</dbReference>
<dbReference type="EMBL" id="CP013926">
    <property type="protein sequence ID" value="AMJ75505.1"/>
    <property type="molecule type" value="Genomic_DNA"/>
</dbReference>
<dbReference type="EMBL" id="JAUOQI010000013">
    <property type="protein sequence ID" value="MDO6578881.1"/>
    <property type="molecule type" value="Genomic_DNA"/>
</dbReference>
<evidence type="ECO:0000256" key="1">
    <source>
        <dbReference type="ARBA" id="ARBA00004418"/>
    </source>
</evidence>
<protein>
    <submittedName>
        <fullName evidence="5">Extracellular solute-binding protein</fullName>
    </submittedName>
</protein>
<evidence type="ECO:0000313" key="6">
    <source>
        <dbReference type="Proteomes" id="UP000056750"/>
    </source>
</evidence>
<sequence>MNNWSGSINSNIISHFSVFLVLLGSYTFSLGVYAEQRNTITLATSEASPFSSAHNPKQGYVNEVIHLTFEKMGYIPKIEFFPHARAIYLADGGKVEGVFPLRDSTVRVEGMIYSDAIRGGSINYLVHNSRNIHSLLNTELGDSISQFNNLGLSRLGVLRGAQLPLSLREAENIDVLLAKSLPTLLDMLDRGRVDFIYIDEYSAKQTITNHRPHLSQKFKFIKSLRKSNPHFLGISKNLPDAPQIIARFNQALASLEADGSIDTILKRYGIFIEPENVVTERKLIVGAPNINGIETAIRYLNDSGTTFPEQDIQWRVMEESILRKHIQGDFAVNETQFDLVMLGNFEVPIWARNGWLLPFPEPPSNYDMKDIIPIAKHSNTYEGEVYGLPFVGETTLTFYRKDLLQNADISLPKQMTYRNLSAIAMEIQDPKSQLYGVGLRTKVGWGQNMALIGTMVNTYGGSWFDEDMKPLLTSRSWERAIKDYVSIAVNNGPPGEYDLGWKDNQQLFADGKLAFFVDASSLGGYILDPSSSKVSENVGVTYAPIGTTPKGAQWFWSWNFAIPHLAHNKEIAQQLAYWLTSKAFITSVKGKYGYYAAPAGTRHSTYSDSYINAIPYASYEYNALLATELDNINVPTTGSQFVPIPEFTALGYLVGVQINLAVKQQVTIQEALKTAQHQSEAVMRRAGYYNN</sequence>
<evidence type="ECO:0000313" key="7">
    <source>
        <dbReference type="Proteomes" id="UP001170717"/>
    </source>
</evidence>
<comment type="similarity">
    <text evidence="2">Belongs to the bacterial solute-binding protein 1 family.</text>
</comment>
<dbReference type="RefSeq" id="WP_057789739.1">
    <property type="nucleotide sequence ID" value="NZ_CP013926.1"/>
</dbReference>
<dbReference type="KEGG" id="asq:AVL57_16980"/>
<feature type="transmembrane region" description="Helical" evidence="3">
    <location>
        <begin position="12"/>
        <end position="34"/>
    </location>
</feature>
<dbReference type="PANTHER" id="PTHR43649:SF12">
    <property type="entry name" value="DIACETYLCHITOBIOSE BINDING PROTEIN DASA"/>
    <property type="match status" value="1"/>
</dbReference>
<dbReference type="Proteomes" id="UP000056750">
    <property type="component" value="Chromosome"/>
</dbReference>
<keyword evidence="3" id="KW-0472">Membrane</keyword>
<dbReference type="GO" id="GO:0042597">
    <property type="term" value="C:periplasmic space"/>
    <property type="evidence" value="ECO:0007669"/>
    <property type="project" value="UniProtKB-SubCell"/>
</dbReference>
<dbReference type="AlphaFoldDB" id="A0AAW7Z7U5"/>
<keyword evidence="6" id="KW-1185">Reference proteome</keyword>
<gene>
    <name evidence="4" type="ORF">AVL57_16980</name>
    <name evidence="5" type="ORF">Q4527_15855</name>
</gene>
<evidence type="ECO:0000313" key="5">
    <source>
        <dbReference type="EMBL" id="MDO6578881.1"/>
    </source>
</evidence>